<proteinExistence type="predicted"/>
<organism evidence="2 3">
    <name type="scientific">Actinidia chinensis var. chinensis</name>
    <name type="common">Chinese soft-hair kiwi</name>
    <dbReference type="NCBI Taxonomy" id="1590841"/>
    <lineage>
        <taxon>Eukaryota</taxon>
        <taxon>Viridiplantae</taxon>
        <taxon>Streptophyta</taxon>
        <taxon>Embryophyta</taxon>
        <taxon>Tracheophyta</taxon>
        <taxon>Spermatophyta</taxon>
        <taxon>Magnoliopsida</taxon>
        <taxon>eudicotyledons</taxon>
        <taxon>Gunneridae</taxon>
        <taxon>Pentapetalae</taxon>
        <taxon>asterids</taxon>
        <taxon>Ericales</taxon>
        <taxon>Actinidiaceae</taxon>
        <taxon>Actinidia</taxon>
    </lineage>
</organism>
<dbReference type="Gene3D" id="3.40.30.10">
    <property type="entry name" value="Glutaredoxin"/>
    <property type="match status" value="2"/>
</dbReference>
<gene>
    <name evidence="2" type="ORF">CEY00_Acc31368</name>
</gene>
<dbReference type="OMA" id="QHYVFPE"/>
<comment type="caution">
    <text evidence="2">The sequence shown here is derived from an EMBL/GenBank/DDBJ whole genome shotgun (WGS) entry which is preliminary data.</text>
</comment>
<reference evidence="3" key="2">
    <citation type="journal article" date="2018" name="BMC Genomics">
        <title>A manually annotated Actinidia chinensis var. chinensis (kiwifruit) genome highlights the challenges associated with draft genomes and gene prediction in plants.</title>
        <authorList>
            <person name="Pilkington S.M."/>
            <person name="Crowhurst R."/>
            <person name="Hilario E."/>
            <person name="Nardozza S."/>
            <person name="Fraser L."/>
            <person name="Peng Y."/>
            <person name="Gunaseelan K."/>
            <person name="Simpson R."/>
            <person name="Tahir J."/>
            <person name="Deroles S.C."/>
            <person name="Templeton K."/>
            <person name="Luo Z."/>
            <person name="Davy M."/>
            <person name="Cheng C."/>
            <person name="McNeilage M."/>
            <person name="Scaglione D."/>
            <person name="Liu Y."/>
            <person name="Zhang Q."/>
            <person name="Datson P."/>
            <person name="De Silva N."/>
            <person name="Gardiner S.E."/>
            <person name="Bassett H."/>
            <person name="Chagne D."/>
            <person name="McCallum J."/>
            <person name="Dzierzon H."/>
            <person name="Deng C."/>
            <person name="Wang Y.Y."/>
            <person name="Barron L."/>
            <person name="Manako K."/>
            <person name="Bowen J."/>
            <person name="Foster T.M."/>
            <person name="Erridge Z.A."/>
            <person name="Tiffin H."/>
            <person name="Waite C.N."/>
            <person name="Davies K.M."/>
            <person name="Grierson E.P."/>
            <person name="Laing W.A."/>
            <person name="Kirk R."/>
            <person name="Chen X."/>
            <person name="Wood M."/>
            <person name="Montefiori M."/>
            <person name="Brummell D.A."/>
            <person name="Schwinn K.E."/>
            <person name="Catanach A."/>
            <person name="Fullerton C."/>
            <person name="Li D."/>
            <person name="Meiyalaghan S."/>
            <person name="Nieuwenhuizen N."/>
            <person name="Read N."/>
            <person name="Prakash R."/>
            <person name="Hunter D."/>
            <person name="Zhang H."/>
            <person name="McKenzie M."/>
            <person name="Knabel M."/>
            <person name="Harris A."/>
            <person name="Allan A.C."/>
            <person name="Gleave A."/>
            <person name="Chen A."/>
            <person name="Janssen B.J."/>
            <person name="Plunkett B."/>
            <person name="Ampomah-Dwamena C."/>
            <person name="Voogd C."/>
            <person name="Leif D."/>
            <person name="Lafferty D."/>
            <person name="Souleyre E.J.F."/>
            <person name="Varkonyi-Gasic E."/>
            <person name="Gambi F."/>
            <person name="Hanley J."/>
            <person name="Yao J.L."/>
            <person name="Cheung J."/>
            <person name="David K.M."/>
            <person name="Warren B."/>
            <person name="Marsh K."/>
            <person name="Snowden K.C."/>
            <person name="Lin-Wang K."/>
            <person name="Brian L."/>
            <person name="Martinez-Sanchez M."/>
            <person name="Wang M."/>
            <person name="Ileperuma N."/>
            <person name="Macnee N."/>
            <person name="Campin R."/>
            <person name="McAtee P."/>
            <person name="Drummond R.S.M."/>
            <person name="Espley R.V."/>
            <person name="Ireland H.S."/>
            <person name="Wu R."/>
            <person name="Atkinson R.G."/>
            <person name="Karunairetnam S."/>
            <person name="Bulley S."/>
            <person name="Chunkath S."/>
            <person name="Hanley Z."/>
            <person name="Storey R."/>
            <person name="Thrimawithana A.H."/>
            <person name="Thomson S."/>
            <person name="David C."/>
            <person name="Testolin R."/>
            <person name="Huang H."/>
            <person name="Hellens R.P."/>
            <person name="Schaffer R.J."/>
        </authorList>
    </citation>
    <scope>NUCLEOTIDE SEQUENCE [LARGE SCALE GENOMIC DNA]</scope>
    <source>
        <strain evidence="3">cv. Red5</strain>
    </source>
</reference>
<dbReference type="EMBL" id="NKQK01000027">
    <property type="protein sequence ID" value="PSR88322.1"/>
    <property type="molecule type" value="Genomic_DNA"/>
</dbReference>
<dbReference type="Proteomes" id="UP000241394">
    <property type="component" value="Chromosome LG27"/>
</dbReference>
<dbReference type="Gramene" id="PSR88322">
    <property type="protein sequence ID" value="PSR88322"/>
    <property type="gene ID" value="CEY00_Acc31368"/>
</dbReference>
<dbReference type="OrthoDB" id="1910803at2759"/>
<protein>
    <submittedName>
        <fullName evidence="2">Protein disulfide-isomerase</fullName>
    </submittedName>
</protein>
<feature type="region of interest" description="Disordered" evidence="1">
    <location>
        <begin position="594"/>
        <end position="642"/>
    </location>
</feature>
<dbReference type="PANTHER" id="PTHR31984">
    <property type="entry name" value="TRANSPORTER, PUTATIVE (DUF179)-RELATED"/>
    <property type="match status" value="1"/>
</dbReference>
<dbReference type="InterPro" id="IPR036249">
    <property type="entry name" value="Thioredoxin-like_sf"/>
</dbReference>
<dbReference type="SUPFAM" id="SSF52833">
    <property type="entry name" value="Thioredoxin-like"/>
    <property type="match status" value="2"/>
</dbReference>
<sequence length="920" mass="102541">MRNAEVEEVVSYGYGSSTSTSTSTSTSSTSSLWKGLVMASLLILSSSLPLIISSESAGSEVVLVQWQILTKRNFSSQIRLHPRLLLMVTLPWSGESRSLMKELAQIVSNKQDKFGTLKLMLLFRDRERLLADAIGATEGITILCYHHSLPYKYQGRLRAPNILSSVHFFMSLTPKQLPLETQTTPEDLKTFLQSTDKALLLLEFCGWTHTLLAKGKNNGTENAFDGTFEEVFSGETNRSLAAKGKKNQGMDNEKLICGAQNGVSGVPWLGEFSSLSDRDFLEAKNTSLNVGISCSFDEFQRFDSFFSKFMTVSREIFLPPERLKFGLVPERSLLSSLVDVSGSRLSFLDVGDSDSWLMILYFAGCPTCSKVLREGDDLKSALHMQNSLFIELGGDKHDPEPVLPANKPSILLFIDRSSDSLEIRRKSKEAIDAFRNLAWNYQTPCGIGKQKNLKTDKSLFGTYQASKSKPGHQMFKSSPTSQNLALDKMSIMIINEEKHVTLDQIAPGLQGNSLHEILAYVLQHKKEEKLSSLAKKVGFQLLSEDFDIKTQEALPTQKKVPQSDKVLLNTMKGHPQSSVGLHRGQIPGVVSTSAAEQYKPANAGEPSQYTEEKRTLDRSRQSSGGRDHFHGNEVLGSAEDENEEQRTFLKIAKLGEEKLHRKCFMGSFFYSDGGYQLLKTLTAFSKIPSVVIVDPIKQKHYVLPEETVFSHSSLTDFVVGFLNGSLLPYQRSESSVSSPREAASPPFVNLDFHEVDSIPRVTTTTFSELVIGFNEFDISNANNARKKDVLVLFSNRWCGFCQRMELVVREVFRAFKHSATMLKNGPRNEKSVLSDDLGDIALRVPLIYFMDCTLNECSLILRSAGQGELYPSLLLFPAERKNAVSYEGDVAVSDIIKFIFDHGNNAPNLFKEKGYEDTSN</sequence>
<reference evidence="2 3" key="1">
    <citation type="submission" date="2017-07" db="EMBL/GenBank/DDBJ databases">
        <title>An improved, manually edited Actinidia chinensis var. chinensis (kiwifruit) genome highlights the challenges associated with draft genomes and gene prediction in plants.</title>
        <authorList>
            <person name="Pilkington S."/>
            <person name="Crowhurst R."/>
            <person name="Hilario E."/>
            <person name="Nardozza S."/>
            <person name="Fraser L."/>
            <person name="Peng Y."/>
            <person name="Gunaseelan K."/>
            <person name="Simpson R."/>
            <person name="Tahir J."/>
            <person name="Deroles S."/>
            <person name="Templeton K."/>
            <person name="Luo Z."/>
            <person name="Davy M."/>
            <person name="Cheng C."/>
            <person name="Mcneilage M."/>
            <person name="Scaglione D."/>
            <person name="Liu Y."/>
            <person name="Zhang Q."/>
            <person name="Datson P."/>
            <person name="De Silva N."/>
            <person name="Gardiner S."/>
            <person name="Bassett H."/>
            <person name="Chagne D."/>
            <person name="Mccallum J."/>
            <person name="Dzierzon H."/>
            <person name="Deng C."/>
            <person name="Wang Y.-Y."/>
            <person name="Barron N."/>
            <person name="Manako K."/>
            <person name="Bowen J."/>
            <person name="Foster T."/>
            <person name="Erridge Z."/>
            <person name="Tiffin H."/>
            <person name="Waite C."/>
            <person name="Davies K."/>
            <person name="Grierson E."/>
            <person name="Laing W."/>
            <person name="Kirk R."/>
            <person name="Chen X."/>
            <person name="Wood M."/>
            <person name="Montefiori M."/>
            <person name="Brummell D."/>
            <person name="Schwinn K."/>
            <person name="Catanach A."/>
            <person name="Fullerton C."/>
            <person name="Li D."/>
            <person name="Meiyalaghan S."/>
            <person name="Nieuwenhuizen N."/>
            <person name="Read N."/>
            <person name="Prakash R."/>
            <person name="Hunter D."/>
            <person name="Zhang H."/>
            <person name="Mckenzie M."/>
            <person name="Knabel M."/>
            <person name="Harris A."/>
            <person name="Allan A."/>
            <person name="Chen A."/>
            <person name="Janssen B."/>
            <person name="Plunkett B."/>
            <person name="Dwamena C."/>
            <person name="Voogd C."/>
            <person name="Leif D."/>
            <person name="Lafferty D."/>
            <person name="Souleyre E."/>
            <person name="Varkonyi-Gasic E."/>
            <person name="Gambi F."/>
            <person name="Hanley J."/>
            <person name="Yao J.-L."/>
            <person name="Cheung J."/>
            <person name="David K."/>
            <person name="Warren B."/>
            <person name="Marsh K."/>
            <person name="Snowden K."/>
            <person name="Lin-Wang K."/>
            <person name="Brian L."/>
            <person name="Martinez-Sanchez M."/>
            <person name="Wang M."/>
            <person name="Ileperuma N."/>
            <person name="Macnee N."/>
            <person name="Campin R."/>
            <person name="Mcatee P."/>
            <person name="Drummond R."/>
            <person name="Espley R."/>
            <person name="Ireland H."/>
            <person name="Wu R."/>
            <person name="Atkinson R."/>
            <person name="Karunairetnam S."/>
            <person name="Bulley S."/>
            <person name="Chunkath S."/>
            <person name="Hanley Z."/>
            <person name="Storey R."/>
            <person name="Thrimawithana A."/>
            <person name="Thomson S."/>
            <person name="David C."/>
            <person name="Testolin R."/>
        </authorList>
    </citation>
    <scope>NUCLEOTIDE SEQUENCE [LARGE SCALE GENOMIC DNA]</scope>
    <source>
        <strain evidence="3">cv. Red5</strain>
        <tissue evidence="2">Young leaf</tissue>
    </source>
</reference>
<dbReference type="InterPro" id="IPR003774">
    <property type="entry name" value="AlgH-like"/>
</dbReference>
<accession>A0A2R6PBC5</accession>
<keyword evidence="2" id="KW-0413">Isomerase</keyword>
<feature type="compositionally biased region" description="Basic and acidic residues" evidence="1">
    <location>
        <begin position="610"/>
        <end position="631"/>
    </location>
</feature>
<name>A0A2R6PBC5_ACTCC</name>
<evidence type="ECO:0000256" key="1">
    <source>
        <dbReference type="SAM" id="MobiDB-lite"/>
    </source>
</evidence>
<evidence type="ECO:0000313" key="3">
    <source>
        <dbReference type="Proteomes" id="UP000241394"/>
    </source>
</evidence>
<keyword evidence="3" id="KW-1185">Reference proteome</keyword>
<dbReference type="InParanoid" id="A0A2R6PBC5"/>
<dbReference type="STRING" id="1590841.A0A2R6PBC5"/>
<evidence type="ECO:0000313" key="2">
    <source>
        <dbReference type="EMBL" id="PSR88322.1"/>
    </source>
</evidence>
<dbReference type="PANTHER" id="PTHR31984:SF12">
    <property type="entry name" value="THIOREDOXIN DOMAIN-CONTAINING PROTEIN"/>
    <property type="match status" value="1"/>
</dbReference>
<dbReference type="FunCoup" id="A0A2R6PBC5">
    <property type="interactions" value="3698"/>
</dbReference>
<dbReference type="GO" id="GO:0016853">
    <property type="term" value="F:isomerase activity"/>
    <property type="evidence" value="ECO:0007669"/>
    <property type="project" value="UniProtKB-KW"/>
</dbReference>
<dbReference type="AlphaFoldDB" id="A0A2R6PBC5"/>